<dbReference type="InterPro" id="IPR000177">
    <property type="entry name" value="Apple"/>
</dbReference>
<dbReference type="GO" id="GO:0005576">
    <property type="term" value="C:extracellular region"/>
    <property type="evidence" value="ECO:0007669"/>
    <property type="project" value="InterPro"/>
</dbReference>
<gene>
    <name evidence="6" type="ORF">B0H67DRAFT_611933</name>
</gene>
<protein>
    <recommendedName>
        <fullName evidence="5">Apple domain-containing protein</fullName>
    </recommendedName>
</protein>
<dbReference type="Proteomes" id="UP001172102">
    <property type="component" value="Unassembled WGS sequence"/>
</dbReference>
<keyword evidence="1" id="KW-0677">Repeat</keyword>
<feature type="chain" id="PRO_5041309977" description="Apple domain-containing protein" evidence="4">
    <location>
        <begin position="22"/>
        <end position="346"/>
    </location>
</feature>
<dbReference type="AlphaFoldDB" id="A0AA40DSS6"/>
<comment type="caution">
    <text evidence="6">The sequence shown here is derived from an EMBL/GenBank/DDBJ whole genome shotgun (WGS) entry which is preliminary data.</text>
</comment>
<accession>A0AA40DSS6</accession>
<sequence>MRAAIYSAFAALAASAVGVQGHGTQVRDVQGGAVSETTMTTIPYLTISVPKPTATIDCWDPVKDDYKNYTSLNGKFYRLDCQVDYSGNDIAQVFAPTYAYCVEACSVDPGCLAFSYIFAYDGANCFLKNPPSEPTGQSLPGVWSGKLEPVKAWDTTSSAAATAAPTPPPTPATSAPGPKKSTDTGPWEVSCYNSGYKAARRPLVAAIKFFCKGGFDGKFGGFVNNNILTNNGSLDSGIVGLSIRQDVNLITRLFVRVLNPDCQVDFAAMGSQACENLFRGPLDRCDTLVEDGKRGGYTEDNCSQWSLDPQYVVYDVPDCTYDPNADTPDPKCVAWHPDEEFWSSDT</sequence>
<keyword evidence="4" id="KW-0732">Signal</keyword>
<proteinExistence type="predicted"/>
<evidence type="ECO:0000256" key="4">
    <source>
        <dbReference type="SAM" id="SignalP"/>
    </source>
</evidence>
<keyword evidence="2" id="KW-1015">Disulfide bond</keyword>
<reference evidence="6" key="1">
    <citation type="submission" date="2023-06" db="EMBL/GenBank/DDBJ databases">
        <title>Genome-scale phylogeny and comparative genomics of the fungal order Sordariales.</title>
        <authorList>
            <consortium name="Lawrence Berkeley National Laboratory"/>
            <person name="Hensen N."/>
            <person name="Bonometti L."/>
            <person name="Westerberg I."/>
            <person name="Brannstrom I.O."/>
            <person name="Guillou S."/>
            <person name="Cros-Aarteil S."/>
            <person name="Calhoun S."/>
            <person name="Haridas S."/>
            <person name="Kuo A."/>
            <person name="Mondo S."/>
            <person name="Pangilinan J."/>
            <person name="Riley R."/>
            <person name="Labutti K."/>
            <person name="Andreopoulos B."/>
            <person name="Lipzen A."/>
            <person name="Chen C."/>
            <person name="Yanf M."/>
            <person name="Daum C."/>
            <person name="Ng V."/>
            <person name="Clum A."/>
            <person name="Steindorff A."/>
            <person name="Ohm R."/>
            <person name="Martin F."/>
            <person name="Silar P."/>
            <person name="Natvig D."/>
            <person name="Lalanne C."/>
            <person name="Gautier V."/>
            <person name="Ament-Velasquez S.L."/>
            <person name="Kruys A."/>
            <person name="Hutchinson M.I."/>
            <person name="Powell A.J."/>
            <person name="Barry K."/>
            <person name="Miller A.N."/>
            <person name="Grigoriev I.V."/>
            <person name="Debuchy R."/>
            <person name="Gladieux P."/>
            <person name="Thoren M.H."/>
            <person name="Johannesson H."/>
        </authorList>
    </citation>
    <scope>NUCLEOTIDE SEQUENCE</scope>
    <source>
        <strain evidence="6">SMH4607-1</strain>
    </source>
</reference>
<feature type="region of interest" description="Disordered" evidence="3">
    <location>
        <begin position="158"/>
        <end position="184"/>
    </location>
</feature>
<evidence type="ECO:0000259" key="5">
    <source>
        <dbReference type="SMART" id="SM00223"/>
    </source>
</evidence>
<evidence type="ECO:0000256" key="1">
    <source>
        <dbReference type="ARBA" id="ARBA00022737"/>
    </source>
</evidence>
<evidence type="ECO:0000256" key="2">
    <source>
        <dbReference type="ARBA" id="ARBA00023157"/>
    </source>
</evidence>
<evidence type="ECO:0000313" key="6">
    <source>
        <dbReference type="EMBL" id="KAK0711997.1"/>
    </source>
</evidence>
<dbReference type="SMART" id="SM00223">
    <property type="entry name" value="APPLE"/>
    <property type="match status" value="1"/>
</dbReference>
<name>A0AA40DSS6_9PEZI</name>
<evidence type="ECO:0000256" key="3">
    <source>
        <dbReference type="SAM" id="MobiDB-lite"/>
    </source>
</evidence>
<dbReference type="InterPro" id="IPR003609">
    <property type="entry name" value="Pan_app"/>
</dbReference>
<dbReference type="GO" id="GO:0006508">
    <property type="term" value="P:proteolysis"/>
    <property type="evidence" value="ECO:0007669"/>
    <property type="project" value="InterPro"/>
</dbReference>
<keyword evidence="7" id="KW-1185">Reference proteome</keyword>
<feature type="signal peptide" evidence="4">
    <location>
        <begin position="1"/>
        <end position="21"/>
    </location>
</feature>
<dbReference type="CDD" id="cd01100">
    <property type="entry name" value="APPLE_Factor_XI_like"/>
    <property type="match status" value="1"/>
</dbReference>
<dbReference type="EMBL" id="JAUKUA010000005">
    <property type="protein sequence ID" value="KAK0711997.1"/>
    <property type="molecule type" value="Genomic_DNA"/>
</dbReference>
<organism evidence="6 7">
    <name type="scientific">Lasiosphaeris hirsuta</name>
    <dbReference type="NCBI Taxonomy" id="260670"/>
    <lineage>
        <taxon>Eukaryota</taxon>
        <taxon>Fungi</taxon>
        <taxon>Dikarya</taxon>
        <taxon>Ascomycota</taxon>
        <taxon>Pezizomycotina</taxon>
        <taxon>Sordariomycetes</taxon>
        <taxon>Sordariomycetidae</taxon>
        <taxon>Sordariales</taxon>
        <taxon>Lasiosphaeriaceae</taxon>
        <taxon>Lasiosphaeris</taxon>
    </lineage>
</organism>
<feature type="domain" description="Apple" evidence="5">
    <location>
        <begin position="81"/>
        <end position="148"/>
    </location>
</feature>
<dbReference type="Pfam" id="PF14295">
    <property type="entry name" value="PAN_4"/>
    <property type="match status" value="1"/>
</dbReference>
<dbReference type="Gene3D" id="3.50.4.10">
    <property type="entry name" value="Hepatocyte Growth Factor"/>
    <property type="match status" value="1"/>
</dbReference>
<evidence type="ECO:0000313" key="7">
    <source>
        <dbReference type="Proteomes" id="UP001172102"/>
    </source>
</evidence>